<dbReference type="InterPro" id="IPR051316">
    <property type="entry name" value="Zinc-reg_GTPase_activator"/>
</dbReference>
<evidence type="ECO:0000259" key="1">
    <source>
        <dbReference type="Pfam" id="PF02492"/>
    </source>
</evidence>
<dbReference type="Proteomes" id="UP000346772">
    <property type="component" value="Unassembled WGS sequence"/>
</dbReference>
<comment type="caution">
    <text evidence="2">The sequence shown here is derived from an EMBL/GenBank/DDBJ whole genome shotgun (WGS) entry which is preliminary data.</text>
</comment>
<dbReference type="PANTHER" id="PTHR13748">
    <property type="entry name" value="COBW-RELATED"/>
    <property type="match status" value="1"/>
</dbReference>
<dbReference type="Pfam" id="PF02492">
    <property type="entry name" value="cobW"/>
    <property type="match status" value="1"/>
</dbReference>
<dbReference type="InterPro" id="IPR003495">
    <property type="entry name" value="CobW/HypB/UreG_nucleotide-bd"/>
</dbReference>
<evidence type="ECO:0000313" key="3">
    <source>
        <dbReference type="Proteomes" id="UP000346772"/>
    </source>
</evidence>
<dbReference type="RefSeq" id="WP_003419986.1">
    <property type="nucleotide sequence ID" value="NZ_BEHB01000002.1"/>
</dbReference>
<sequence>MIKIDIISGFLGSGKTTFIKKLLSAYYKDKKVVLIENEYGEVGVDGLLFKNENIQVRELYSGCICCSLNTDFTKSLKEVIELFKPDTVIVEPSGVGKLSEVIQNCIPLVKQNLVSINHKFTIVDVMKYSVYLKNFKEFYDDQIKYCDAVLLSRVDVCDEIKVREVISSIQNKYHKKYIVSLEQNLLDETIVNYIMSTKSVVHSENDMHCNCHHNHVVHNADDVFSSWGIKLEKSYKYEYIKEILEQFNSGSFGNIIRAKGIFKCEDGLFYEFSFVPDEIKVIPCNYISSGCICVVGFKPNKEKLERAFV</sequence>
<reference evidence="2 3" key="1">
    <citation type="submission" date="2019-02" db="EMBL/GenBank/DDBJ databases">
        <authorList>
            <consortium name="Pathogen Informatics"/>
        </authorList>
    </citation>
    <scope>NUCLEOTIDE SEQUENCE [LARGE SCALE GENOMIC DNA]</scope>
    <source>
        <strain evidence="2 3">078GUE027</strain>
    </source>
</reference>
<feature type="domain" description="CobW/HypB/UreG nucleotide-binding" evidence="1">
    <location>
        <begin position="6"/>
        <end position="172"/>
    </location>
</feature>
<proteinExistence type="predicted"/>
<protein>
    <submittedName>
        <fullName evidence="2">GTPase, G3E family</fullName>
    </submittedName>
</protein>
<dbReference type="AlphaFoldDB" id="A0AAX3GXC6"/>
<dbReference type="InterPro" id="IPR027417">
    <property type="entry name" value="P-loop_NTPase"/>
</dbReference>
<dbReference type="PANTHER" id="PTHR13748:SF62">
    <property type="entry name" value="COBW DOMAIN-CONTAINING PROTEIN"/>
    <property type="match status" value="1"/>
</dbReference>
<accession>A0AAX3GXC6</accession>
<dbReference type="GO" id="GO:0005737">
    <property type="term" value="C:cytoplasm"/>
    <property type="evidence" value="ECO:0007669"/>
    <property type="project" value="TreeGrafter"/>
</dbReference>
<dbReference type="Gene3D" id="3.40.50.300">
    <property type="entry name" value="P-loop containing nucleotide triphosphate hydrolases"/>
    <property type="match status" value="1"/>
</dbReference>
<organism evidence="2 3">
    <name type="scientific">Clostridioides difficile</name>
    <name type="common">Peptoclostridium difficile</name>
    <dbReference type="NCBI Taxonomy" id="1496"/>
    <lineage>
        <taxon>Bacteria</taxon>
        <taxon>Bacillati</taxon>
        <taxon>Bacillota</taxon>
        <taxon>Clostridia</taxon>
        <taxon>Peptostreptococcales</taxon>
        <taxon>Peptostreptococcaceae</taxon>
        <taxon>Clostridioides</taxon>
    </lineage>
</organism>
<dbReference type="SUPFAM" id="SSF52540">
    <property type="entry name" value="P-loop containing nucleoside triphosphate hydrolases"/>
    <property type="match status" value="1"/>
</dbReference>
<dbReference type="EMBL" id="CAADAT010000003">
    <property type="protein sequence ID" value="VFD53351.1"/>
    <property type="molecule type" value="Genomic_DNA"/>
</dbReference>
<name>A0AAX3GXC6_CLODI</name>
<evidence type="ECO:0000313" key="2">
    <source>
        <dbReference type="EMBL" id="VFD53351.1"/>
    </source>
</evidence>
<gene>
    <name evidence="2" type="primary">yjiA</name>
    <name evidence="2" type="ORF">SAMEA1710456_00815</name>
</gene>